<reference evidence="2 3" key="1">
    <citation type="submission" date="2018-12" db="EMBL/GenBank/DDBJ databases">
        <authorList>
            <person name="Tiukova I."/>
            <person name="Dainat J."/>
        </authorList>
    </citation>
    <scope>NUCLEOTIDE SEQUENCE [LARGE SCALE GENOMIC DNA]</scope>
</reference>
<accession>A0A448YFE9</accession>
<organism evidence="2 3">
    <name type="scientific">Brettanomyces naardenensis</name>
    <name type="common">Yeast</name>
    <dbReference type="NCBI Taxonomy" id="13370"/>
    <lineage>
        <taxon>Eukaryota</taxon>
        <taxon>Fungi</taxon>
        <taxon>Dikarya</taxon>
        <taxon>Ascomycota</taxon>
        <taxon>Saccharomycotina</taxon>
        <taxon>Pichiomycetes</taxon>
        <taxon>Pichiales</taxon>
        <taxon>Pichiaceae</taxon>
        <taxon>Brettanomyces</taxon>
    </lineage>
</organism>
<evidence type="ECO:0000313" key="2">
    <source>
        <dbReference type="EMBL" id="VEU19663.1"/>
    </source>
</evidence>
<evidence type="ECO:0000256" key="1">
    <source>
        <dbReference type="SAM" id="MobiDB-lite"/>
    </source>
</evidence>
<dbReference type="EMBL" id="CAACVR010000001">
    <property type="protein sequence ID" value="VEU19663.1"/>
    <property type="molecule type" value="Genomic_DNA"/>
</dbReference>
<feature type="region of interest" description="Disordered" evidence="1">
    <location>
        <begin position="1"/>
        <end position="24"/>
    </location>
</feature>
<feature type="region of interest" description="Disordered" evidence="1">
    <location>
        <begin position="67"/>
        <end position="100"/>
    </location>
</feature>
<evidence type="ECO:0000313" key="3">
    <source>
        <dbReference type="Proteomes" id="UP000290900"/>
    </source>
</evidence>
<dbReference type="Proteomes" id="UP000290900">
    <property type="component" value="Unassembled WGS sequence"/>
</dbReference>
<dbReference type="OrthoDB" id="3998115at2759"/>
<gene>
    <name evidence="2" type="ORF">BRENAR_LOCUS400</name>
</gene>
<protein>
    <submittedName>
        <fullName evidence="2">DEKNAAC100402</fullName>
    </submittedName>
</protein>
<dbReference type="InParanoid" id="A0A448YFE9"/>
<keyword evidence="3" id="KW-1185">Reference proteome</keyword>
<dbReference type="AlphaFoldDB" id="A0A448YFE9"/>
<feature type="compositionally biased region" description="Low complexity" evidence="1">
    <location>
        <begin position="88"/>
        <end position="100"/>
    </location>
</feature>
<sequence length="318" mass="36219">MTPPSHTIMHDKSADAVRRANADKENTVDKLKTTTMGSNRNSHVSNTTVDSTISMHRQRVNTYGHIPHARTSNLSSGRRRKTALRTKSSNSILSSGSELSTAQTRPDLFASFQQASTEDTENFNKAQRISNSIFRTKSGLKLDLSEDKENSGFKKLKVPRDSPEFDRITHRKLNTRDPFEEETLKDTKDRQLALAVQKEEEDDDDDEIEIVPQRPKEVIEDIPDGYQPIPKDIVAYALMHGVGVEKKSLEKFNDPLELDLSNIREDDEVLEEVGDVSELGLDLKLEFPEFGEETEEKKLAKIKEYYEKNRGDFKPKRI</sequence>
<name>A0A448YFE9_BRENA</name>
<feature type="compositionally biased region" description="Basic and acidic residues" evidence="1">
    <location>
        <begin position="8"/>
        <end position="24"/>
    </location>
</feature>
<proteinExistence type="predicted"/>